<dbReference type="eggNOG" id="ENOG502QVGN">
    <property type="taxonomic scope" value="Eukaryota"/>
</dbReference>
<dbReference type="PANTHER" id="PTHR42973">
    <property type="entry name" value="BINDING OXIDOREDUCTASE, PUTATIVE (AFU_ORTHOLOGUE AFUA_1G17690)-RELATED"/>
    <property type="match status" value="1"/>
</dbReference>
<sequence length="553" mass="61386">MKYLSLLLLSLLPRSITSASIGIRQTLEACTLQALTGADAAERIVTPQDDTYTDARMGEKIQFEQFPALIAYVKDAREVAPLIRCAQSTGTKLVPRNGGHHLQFRSQFSFSQRGEANCRYLDPSFLSYSALNNTLVVDLTHLNYVDVSPDHSTARVGAGIRLGALYTALNAYNTSWVGGICPTVGLSGLLSAGGFNMQMRALGISGDHVLSAQVVLANGTMLTASASSNQDLFWAIRGGGGGTYGILTEFTLRLTPLPRSAMVAIQWNETDTRFDVAKRFLDWAPRQPKEFTSQINVYKSKVQVLGWYLGGTQQQLQRLVNDSGLLELGHPQSQTAGNCNTDNSRIFGYITTECLPDDKVDSSILNVVPEAFAPYENSPQFIYDEIPLSTSRTTASPWPRFRRINKSFFVQKDNLLSDDVLRGVVDRIGQLETEAELWAEWHAWNISEAGDNAFAWREQAYAHLQFQAHGSSDAATQQRYLEWFADLERYLRPVVGPASYTGYMDDTISVEPLESYYGKNICQLVDVKRNYDPDNFFTNPHAIQPTAPTFTSC</sequence>
<dbReference type="PANTHER" id="PTHR42973:SF39">
    <property type="entry name" value="FAD-BINDING PCMH-TYPE DOMAIN-CONTAINING PROTEIN"/>
    <property type="match status" value="1"/>
</dbReference>
<comment type="similarity">
    <text evidence="2">Belongs to the oxygen-dependent FAD-linked oxidoreductase family.</text>
</comment>
<dbReference type="InterPro" id="IPR016167">
    <property type="entry name" value="FAD-bd_PCMH_sub1"/>
</dbReference>
<evidence type="ECO:0000256" key="2">
    <source>
        <dbReference type="ARBA" id="ARBA00005466"/>
    </source>
</evidence>
<reference evidence="9" key="1">
    <citation type="journal article" date="2014" name="BMC Genomics">
        <title>Genome characteristics reveal the impact of lichenization on lichen-forming fungus Endocarpon pusillum Hedwig (Verrucariales, Ascomycota).</title>
        <authorList>
            <person name="Wang Y.-Y."/>
            <person name="Liu B."/>
            <person name="Zhang X.-Y."/>
            <person name="Zhou Q.-M."/>
            <person name="Zhang T."/>
            <person name="Li H."/>
            <person name="Yu Y.-F."/>
            <person name="Zhang X.-L."/>
            <person name="Hao X.-Y."/>
            <person name="Wang M."/>
            <person name="Wang L."/>
            <person name="Wei J.-C."/>
        </authorList>
    </citation>
    <scope>NUCLEOTIDE SEQUENCE [LARGE SCALE GENOMIC DNA]</scope>
    <source>
        <strain evidence="9">Z07020 / HMAS-L-300199</strain>
    </source>
</reference>
<dbReference type="Gene3D" id="3.30.43.10">
    <property type="entry name" value="Uridine Diphospho-n-acetylenolpyruvylglucosamine Reductase, domain 2"/>
    <property type="match status" value="1"/>
</dbReference>
<gene>
    <name evidence="8" type="ORF">EPUS_00501</name>
</gene>
<dbReference type="InterPro" id="IPR006094">
    <property type="entry name" value="Oxid_FAD_bind_N"/>
</dbReference>
<dbReference type="InterPro" id="IPR012951">
    <property type="entry name" value="BBE"/>
</dbReference>
<dbReference type="GeneID" id="19235562"/>
<feature type="signal peptide" evidence="6">
    <location>
        <begin position="1"/>
        <end position="18"/>
    </location>
</feature>
<dbReference type="GO" id="GO:0016491">
    <property type="term" value="F:oxidoreductase activity"/>
    <property type="evidence" value="ECO:0007669"/>
    <property type="project" value="UniProtKB-KW"/>
</dbReference>
<dbReference type="InterPro" id="IPR016169">
    <property type="entry name" value="FAD-bd_PCMH_sub2"/>
</dbReference>
<protein>
    <recommendedName>
        <fullName evidence="7">FAD-binding PCMH-type domain-containing protein</fullName>
    </recommendedName>
</protein>
<keyword evidence="3" id="KW-0285">Flavoprotein</keyword>
<dbReference type="AlphaFoldDB" id="U1G2K1"/>
<dbReference type="SUPFAM" id="SSF56176">
    <property type="entry name" value="FAD-binding/transporter-associated domain-like"/>
    <property type="match status" value="1"/>
</dbReference>
<evidence type="ECO:0000256" key="5">
    <source>
        <dbReference type="ARBA" id="ARBA00023002"/>
    </source>
</evidence>
<evidence type="ECO:0000259" key="7">
    <source>
        <dbReference type="PROSITE" id="PS51387"/>
    </source>
</evidence>
<evidence type="ECO:0000256" key="1">
    <source>
        <dbReference type="ARBA" id="ARBA00001974"/>
    </source>
</evidence>
<evidence type="ECO:0000256" key="3">
    <source>
        <dbReference type="ARBA" id="ARBA00022630"/>
    </source>
</evidence>
<proteinExistence type="inferred from homology"/>
<evidence type="ECO:0000256" key="4">
    <source>
        <dbReference type="ARBA" id="ARBA00022827"/>
    </source>
</evidence>
<dbReference type="Proteomes" id="UP000019373">
    <property type="component" value="Unassembled WGS sequence"/>
</dbReference>
<dbReference type="OMA" id="DTAFYYR"/>
<comment type="cofactor">
    <cofactor evidence="1">
        <name>FAD</name>
        <dbReference type="ChEBI" id="CHEBI:57692"/>
    </cofactor>
</comment>
<evidence type="ECO:0000313" key="8">
    <source>
        <dbReference type="EMBL" id="ERF71512.1"/>
    </source>
</evidence>
<evidence type="ECO:0000313" key="9">
    <source>
        <dbReference type="Proteomes" id="UP000019373"/>
    </source>
</evidence>
<dbReference type="HOGENOM" id="CLU_018354_10_2_1"/>
<dbReference type="EMBL" id="KE721204">
    <property type="protein sequence ID" value="ERF71512.1"/>
    <property type="molecule type" value="Genomic_DNA"/>
</dbReference>
<dbReference type="InterPro" id="IPR036318">
    <property type="entry name" value="FAD-bd_PCMH-like_sf"/>
</dbReference>
<dbReference type="RefSeq" id="XP_007802721.1">
    <property type="nucleotide sequence ID" value="XM_007804530.1"/>
</dbReference>
<keyword evidence="4" id="KW-0274">FAD</keyword>
<evidence type="ECO:0000256" key="6">
    <source>
        <dbReference type="SAM" id="SignalP"/>
    </source>
</evidence>
<name>U1G2K1_ENDPU</name>
<dbReference type="InterPro" id="IPR050416">
    <property type="entry name" value="FAD-linked_Oxidoreductase"/>
</dbReference>
<accession>U1G2K1</accession>
<organism evidence="8 9">
    <name type="scientific">Endocarpon pusillum (strain Z07020 / HMAS-L-300199)</name>
    <name type="common">Lichen-forming fungus</name>
    <dbReference type="NCBI Taxonomy" id="1263415"/>
    <lineage>
        <taxon>Eukaryota</taxon>
        <taxon>Fungi</taxon>
        <taxon>Dikarya</taxon>
        <taxon>Ascomycota</taxon>
        <taxon>Pezizomycotina</taxon>
        <taxon>Eurotiomycetes</taxon>
        <taxon>Chaetothyriomycetidae</taxon>
        <taxon>Verrucariales</taxon>
        <taxon>Verrucariaceae</taxon>
        <taxon>Endocarpon</taxon>
    </lineage>
</organism>
<dbReference type="OrthoDB" id="407275at2759"/>
<keyword evidence="6" id="KW-0732">Signal</keyword>
<dbReference type="PROSITE" id="PS51387">
    <property type="entry name" value="FAD_PCMH"/>
    <property type="match status" value="1"/>
</dbReference>
<dbReference type="GO" id="GO:0071949">
    <property type="term" value="F:FAD binding"/>
    <property type="evidence" value="ECO:0007669"/>
    <property type="project" value="InterPro"/>
</dbReference>
<keyword evidence="9" id="KW-1185">Reference proteome</keyword>
<feature type="domain" description="FAD-binding PCMH-type" evidence="7">
    <location>
        <begin position="63"/>
        <end position="257"/>
    </location>
</feature>
<dbReference type="Pfam" id="PF01565">
    <property type="entry name" value="FAD_binding_4"/>
    <property type="match status" value="1"/>
</dbReference>
<dbReference type="InterPro" id="IPR016166">
    <property type="entry name" value="FAD-bd_PCMH"/>
</dbReference>
<dbReference type="Gene3D" id="3.40.462.20">
    <property type="match status" value="1"/>
</dbReference>
<keyword evidence="5" id="KW-0560">Oxidoreductase</keyword>
<dbReference type="Pfam" id="PF08031">
    <property type="entry name" value="BBE"/>
    <property type="match status" value="1"/>
</dbReference>
<feature type="chain" id="PRO_5004611206" description="FAD-binding PCMH-type domain-containing protein" evidence="6">
    <location>
        <begin position="19"/>
        <end position="553"/>
    </location>
</feature>
<dbReference type="Gene3D" id="3.30.465.10">
    <property type="match status" value="1"/>
</dbReference>